<evidence type="ECO:0000313" key="2">
    <source>
        <dbReference type="Proteomes" id="UP000069015"/>
    </source>
</evidence>
<organism evidence="1 2">
    <name type="scientific">Pseudoalteromonas rubra</name>
    <dbReference type="NCBI Taxonomy" id="43658"/>
    <lineage>
        <taxon>Bacteria</taxon>
        <taxon>Pseudomonadati</taxon>
        <taxon>Pseudomonadota</taxon>
        <taxon>Gammaproteobacteria</taxon>
        <taxon>Alteromonadales</taxon>
        <taxon>Pseudoalteromonadaceae</taxon>
        <taxon>Pseudoalteromonas</taxon>
    </lineage>
</organism>
<sequence length="85" mass="9921">MHIQFKILHIEPQKPTKKPKETKITQKKIFTAISCTILTKNPLIVNIFANIINNYIRTFFDNLVTRFTLCFLSLHKNNNQNTSGM</sequence>
<dbReference type="Proteomes" id="UP000069015">
    <property type="component" value="Chromosome 1"/>
</dbReference>
<gene>
    <name evidence="1" type="ORF">AT705_00815</name>
</gene>
<evidence type="ECO:0000313" key="1">
    <source>
        <dbReference type="EMBL" id="ALU41587.1"/>
    </source>
</evidence>
<dbReference type="KEGG" id="prr:AT705_00815"/>
<name>A0A0U3GQZ1_9GAMM</name>
<protein>
    <submittedName>
        <fullName evidence="1">Uncharacterized protein</fullName>
    </submittedName>
</protein>
<dbReference type="AlphaFoldDB" id="A0A0U3GQZ1"/>
<accession>A0A0U3GQZ1</accession>
<reference evidence="1 2" key="1">
    <citation type="submission" date="2015-12" db="EMBL/GenBank/DDBJ databases">
        <title>Complete genome sequence of Pseudoalteromonas rubra SCSIO 6842, harboring a conjugative plasmid.</title>
        <authorList>
            <person name="Li B."/>
            <person name="Wang X."/>
        </authorList>
    </citation>
    <scope>NUCLEOTIDE SEQUENCE [LARGE SCALE GENOMIC DNA]</scope>
    <source>
        <strain evidence="1 2">SCSIO 6842</strain>
    </source>
</reference>
<dbReference type="EMBL" id="CP013611">
    <property type="protein sequence ID" value="ALU41587.1"/>
    <property type="molecule type" value="Genomic_DNA"/>
</dbReference>
<proteinExistence type="predicted"/>